<comment type="caution">
    <text evidence="10">The sequence shown here is derived from an EMBL/GenBank/DDBJ whole genome shotgun (WGS) entry which is preliminary data.</text>
</comment>
<dbReference type="Proteomes" id="UP000494245">
    <property type="component" value="Unassembled WGS sequence"/>
</dbReference>
<dbReference type="AlphaFoldDB" id="A0A6V8LXH1"/>
<dbReference type="GO" id="GO:0034628">
    <property type="term" value="P:'de novo' NAD+ biosynthetic process from L-aspartate"/>
    <property type="evidence" value="ECO:0007669"/>
    <property type="project" value="TreeGrafter"/>
</dbReference>
<dbReference type="UniPathway" id="UPA00253">
    <property type="reaction ID" value="UER00327"/>
</dbReference>
<dbReference type="EMBL" id="BLTE01000009">
    <property type="protein sequence ID" value="GFK94347.1"/>
    <property type="molecule type" value="Genomic_DNA"/>
</dbReference>
<dbReference type="InterPro" id="IPR003473">
    <property type="entry name" value="NadA"/>
</dbReference>
<evidence type="ECO:0000313" key="11">
    <source>
        <dbReference type="Proteomes" id="UP000494245"/>
    </source>
</evidence>
<keyword evidence="5" id="KW-0662">Pyridine nucleotide biosynthesis</keyword>
<name>A0A6V8LXH1_9BACT</name>
<dbReference type="SUPFAM" id="SSF142754">
    <property type="entry name" value="NadA-like"/>
    <property type="match status" value="1"/>
</dbReference>
<keyword evidence="9" id="KW-0411">Iron-sulfur</keyword>
<dbReference type="RefSeq" id="WP_173084332.1">
    <property type="nucleotide sequence ID" value="NZ_BLTE01000009.1"/>
</dbReference>
<keyword evidence="7" id="KW-0479">Metal-binding</keyword>
<organism evidence="10 11">
    <name type="scientific">Fundidesulfovibrio magnetotacticus</name>
    <dbReference type="NCBI Taxonomy" id="2730080"/>
    <lineage>
        <taxon>Bacteria</taxon>
        <taxon>Pseudomonadati</taxon>
        <taxon>Thermodesulfobacteriota</taxon>
        <taxon>Desulfovibrionia</taxon>
        <taxon>Desulfovibrionales</taxon>
        <taxon>Desulfovibrionaceae</taxon>
        <taxon>Fundidesulfovibrio</taxon>
    </lineage>
</organism>
<dbReference type="PANTHER" id="PTHR30573:SF0">
    <property type="entry name" value="QUINOLINATE SYNTHASE, CHLOROPLASTIC"/>
    <property type="match status" value="1"/>
</dbReference>
<dbReference type="GO" id="GO:0005829">
    <property type="term" value="C:cytosol"/>
    <property type="evidence" value="ECO:0007669"/>
    <property type="project" value="TreeGrafter"/>
</dbReference>
<dbReference type="Gene3D" id="3.40.50.10800">
    <property type="entry name" value="NadA-like"/>
    <property type="match status" value="3"/>
</dbReference>
<evidence type="ECO:0000313" key="10">
    <source>
        <dbReference type="EMBL" id="GFK94347.1"/>
    </source>
</evidence>
<reference evidence="10 11" key="2">
    <citation type="submission" date="2020-05" db="EMBL/GenBank/DDBJ databases">
        <title>Draft genome sequence of Desulfovibrio sp. strainFSS-1.</title>
        <authorList>
            <person name="Shimoshige H."/>
            <person name="Kobayashi H."/>
            <person name="Maekawa T."/>
        </authorList>
    </citation>
    <scope>NUCLEOTIDE SEQUENCE [LARGE SCALE GENOMIC DNA]</scope>
    <source>
        <strain evidence="10 11">SIID29052-01</strain>
    </source>
</reference>
<evidence type="ECO:0000256" key="8">
    <source>
        <dbReference type="ARBA" id="ARBA00023004"/>
    </source>
</evidence>
<evidence type="ECO:0000256" key="6">
    <source>
        <dbReference type="ARBA" id="ARBA00022679"/>
    </source>
</evidence>
<evidence type="ECO:0000256" key="4">
    <source>
        <dbReference type="ARBA" id="ARBA00022485"/>
    </source>
</evidence>
<dbReference type="GO" id="GO:0008987">
    <property type="term" value="F:quinolinate synthetase A activity"/>
    <property type="evidence" value="ECO:0007669"/>
    <property type="project" value="InterPro"/>
</dbReference>
<evidence type="ECO:0000256" key="7">
    <source>
        <dbReference type="ARBA" id="ARBA00022723"/>
    </source>
</evidence>
<gene>
    <name evidence="10" type="primary">nadA</name>
    <name evidence="10" type="ORF">NNJEOMEG_02191</name>
</gene>
<dbReference type="PANTHER" id="PTHR30573">
    <property type="entry name" value="QUINOLINATE SYNTHETASE A"/>
    <property type="match status" value="1"/>
</dbReference>
<keyword evidence="6 10" id="KW-0808">Transferase</keyword>
<accession>A0A6V8LXH1</accession>
<evidence type="ECO:0000256" key="5">
    <source>
        <dbReference type="ARBA" id="ARBA00022642"/>
    </source>
</evidence>
<comment type="cofactor">
    <cofactor evidence="1">
        <name>[4Fe-4S] cluster</name>
        <dbReference type="ChEBI" id="CHEBI:49883"/>
    </cofactor>
</comment>
<evidence type="ECO:0000256" key="2">
    <source>
        <dbReference type="ARBA" id="ARBA00005065"/>
    </source>
</evidence>
<keyword evidence="8" id="KW-0408">Iron</keyword>
<dbReference type="NCBIfam" id="NF006883">
    <property type="entry name" value="PRK09375.2-4"/>
    <property type="match status" value="1"/>
</dbReference>
<comment type="pathway">
    <text evidence="2">Cofactor biosynthesis; NAD(+) biosynthesis; quinolinate from iminoaspartate: step 1/1.</text>
</comment>
<reference evidence="10 11" key="1">
    <citation type="submission" date="2020-04" db="EMBL/GenBank/DDBJ databases">
        <authorList>
            <consortium name="Desulfovibrio sp. FSS-1 genome sequencing consortium"/>
            <person name="Shimoshige H."/>
            <person name="Kobayashi H."/>
            <person name="Maekawa T."/>
        </authorList>
    </citation>
    <scope>NUCLEOTIDE SEQUENCE [LARGE SCALE GENOMIC DNA]</scope>
    <source>
        <strain evidence="10 11">SIID29052-01</strain>
    </source>
</reference>
<proteinExistence type="predicted"/>
<keyword evidence="4" id="KW-0004">4Fe-4S</keyword>
<dbReference type="Pfam" id="PF02445">
    <property type="entry name" value="NadA"/>
    <property type="match status" value="1"/>
</dbReference>
<keyword evidence="11" id="KW-1185">Reference proteome</keyword>
<dbReference type="InterPro" id="IPR036094">
    <property type="entry name" value="NadA_sf"/>
</dbReference>
<protein>
    <recommendedName>
        <fullName evidence="3">quinolinate synthase</fullName>
        <ecNumber evidence="3">2.5.1.72</ecNumber>
    </recommendedName>
</protein>
<dbReference type="EC" id="2.5.1.72" evidence="3"/>
<sequence length="348" mass="37784">MSDSKDFDTIESVRARLGKDLVILAHHYMSDAVARHADHTGDSLELSRRVPGLEARYIVFCGVFFMAETAAILAKPGQKVLIPEMNSRCVMSDMAPAWLAAKVLDRLEEGGLTATPLTYVNSSAAVKALVGARGGSVCTSANAKTMLSWAMARGGHTLFLPDVRLGLNAADWIALPKEDRNILDIREHGQAIDLERARRAKLLLWPGQCVIHSRFKPESIRKARAESPGCLVVVHPECHPNTVALADACGSTSLIIRFVAEAPEGSTVYVGTEFNLVNRLAQQYSGVKVVRPLLHSTCSNMEKITEPNLARLLENLDGSPSVEVDEALKEPAKLALQRMLDACAPKKG</sequence>
<evidence type="ECO:0000256" key="1">
    <source>
        <dbReference type="ARBA" id="ARBA00001966"/>
    </source>
</evidence>
<evidence type="ECO:0000256" key="9">
    <source>
        <dbReference type="ARBA" id="ARBA00023014"/>
    </source>
</evidence>
<evidence type="ECO:0000256" key="3">
    <source>
        <dbReference type="ARBA" id="ARBA00012669"/>
    </source>
</evidence>
<dbReference type="GO" id="GO:0051539">
    <property type="term" value="F:4 iron, 4 sulfur cluster binding"/>
    <property type="evidence" value="ECO:0007669"/>
    <property type="project" value="UniProtKB-KW"/>
</dbReference>
<dbReference type="GO" id="GO:0046872">
    <property type="term" value="F:metal ion binding"/>
    <property type="evidence" value="ECO:0007669"/>
    <property type="project" value="UniProtKB-KW"/>
</dbReference>